<dbReference type="GO" id="GO:0052908">
    <property type="term" value="F:16S rRNA (adenine(1518)-N(6)/adenine(1519)-N(6))-dimethyltransferase activity"/>
    <property type="evidence" value="ECO:0007669"/>
    <property type="project" value="UniProtKB-EC"/>
</dbReference>
<comment type="subcellular location">
    <subcellularLocation>
        <location evidence="7">Cytoplasm</location>
    </subcellularLocation>
</comment>
<gene>
    <name evidence="7" type="primary">rsmA</name>
    <name evidence="7" type="synonym">ksgA</name>
    <name evidence="10" type="ORF">C7959_11437</name>
</gene>
<dbReference type="Gene3D" id="1.10.8.100">
    <property type="entry name" value="Ribosomal RNA adenine dimethylase-like, domain 2"/>
    <property type="match status" value="1"/>
</dbReference>
<dbReference type="GO" id="GO:0003723">
    <property type="term" value="F:RNA binding"/>
    <property type="evidence" value="ECO:0007669"/>
    <property type="project" value="UniProtKB-UniRule"/>
</dbReference>
<comment type="function">
    <text evidence="7">Specifically dimethylates two adjacent adenosines (A1518 and A1519) in the loop of a conserved hairpin near the 3'-end of 16S rRNA in the 30S particle. May play a critical role in biogenesis of 30S subunits.</text>
</comment>
<evidence type="ECO:0000256" key="5">
    <source>
        <dbReference type="ARBA" id="ARBA00022691"/>
    </source>
</evidence>
<evidence type="ECO:0000259" key="9">
    <source>
        <dbReference type="SMART" id="SM00650"/>
    </source>
</evidence>
<dbReference type="AlphaFoldDB" id="A0A4R8H3Q8"/>
<sequence length="286" mass="32127">MEIANPSNTKEILRKHNLNLKKSLGQNFLIDNNILDKIVETANLTENDTVIEIGPGIGSLTQKMAKVANKVIAVELDNRLIPVLNEIFEGYNNVEIVHGDALEVDFSQLVEGSFKIVANLPYYITTPIIMRLLEEGFNVEEIVVMVQKEVGERMVASPGGKDYGILSIGVQYHTKAEISFIVPPSVFIPQPKVESAVINLKVDKEAAVDLIDEDFFFKIVKSAFHQRRKTIRNSLTKAPYINLSRDQVDQALEEVGIDSRRRAEKLSIEQFAKLSNVLFGLYRSKE</sequence>
<reference evidence="10 11" key="1">
    <citation type="submission" date="2019-03" db="EMBL/GenBank/DDBJ databases">
        <title>Subsurface microbial communities from deep shales in Ohio and West Virginia, USA.</title>
        <authorList>
            <person name="Wrighton K."/>
        </authorList>
    </citation>
    <scope>NUCLEOTIDE SEQUENCE [LARGE SCALE GENOMIC DNA]</scope>
    <source>
        <strain evidence="10 11">MSL 6dP</strain>
    </source>
</reference>
<dbReference type="GO" id="GO:0005829">
    <property type="term" value="C:cytosol"/>
    <property type="evidence" value="ECO:0007669"/>
    <property type="project" value="TreeGrafter"/>
</dbReference>
<dbReference type="SMART" id="SM00650">
    <property type="entry name" value="rADc"/>
    <property type="match status" value="1"/>
</dbReference>
<feature type="binding site" evidence="7 8">
    <location>
        <position position="119"/>
    </location>
    <ligand>
        <name>S-adenosyl-L-methionine</name>
        <dbReference type="ChEBI" id="CHEBI:59789"/>
    </ligand>
</feature>
<dbReference type="NCBIfam" id="TIGR00755">
    <property type="entry name" value="ksgA"/>
    <property type="match status" value="1"/>
</dbReference>
<evidence type="ECO:0000256" key="4">
    <source>
        <dbReference type="ARBA" id="ARBA00022679"/>
    </source>
</evidence>
<keyword evidence="3 7" id="KW-0489">Methyltransferase</keyword>
<accession>A0A4R8H3Q8</accession>
<evidence type="ECO:0000256" key="3">
    <source>
        <dbReference type="ARBA" id="ARBA00022603"/>
    </source>
</evidence>
<dbReference type="SUPFAM" id="SSF53335">
    <property type="entry name" value="S-adenosyl-L-methionine-dependent methyltransferases"/>
    <property type="match status" value="1"/>
</dbReference>
<feature type="binding site" evidence="7 8">
    <location>
        <position position="27"/>
    </location>
    <ligand>
        <name>S-adenosyl-L-methionine</name>
        <dbReference type="ChEBI" id="CHEBI:59789"/>
    </ligand>
</feature>
<evidence type="ECO:0000256" key="8">
    <source>
        <dbReference type="PROSITE-ProRule" id="PRU01026"/>
    </source>
</evidence>
<keyword evidence="5 7" id="KW-0949">S-adenosyl-L-methionine</keyword>
<dbReference type="PANTHER" id="PTHR11727:SF7">
    <property type="entry name" value="DIMETHYLADENOSINE TRANSFERASE-RELATED"/>
    <property type="match status" value="1"/>
</dbReference>
<feature type="binding site" evidence="7 8">
    <location>
        <position position="100"/>
    </location>
    <ligand>
        <name>S-adenosyl-L-methionine</name>
        <dbReference type="ChEBI" id="CHEBI:59789"/>
    </ligand>
</feature>
<dbReference type="HAMAP" id="MF_00607">
    <property type="entry name" value="16SrRNA_methyltr_A"/>
    <property type="match status" value="1"/>
</dbReference>
<evidence type="ECO:0000256" key="6">
    <source>
        <dbReference type="ARBA" id="ARBA00022884"/>
    </source>
</evidence>
<name>A0A4R8H3Q8_9FIRM</name>
<evidence type="ECO:0000313" key="11">
    <source>
        <dbReference type="Proteomes" id="UP000295832"/>
    </source>
</evidence>
<keyword evidence="11" id="KW-1185">Reference proteome</keyword>
<evidence type="ECO:0000313" key="10">
    <source>
        <dbReference type="EMBL" id="TDX51289.1"/>
    </source>
</evidence>
<dbReference type="PROSITE" id="PS51689">
    <property type="entry name" value="SAM_RNA_A_N6_MT"/>
    <property type="match status" value="1"/>
</dbReference>
<dbReference type="EMBL" id="SOEG01000014">
    <property type="protein sequence ID" value="TDX51289.1"/>
    <property type="molecule type" value="Genomic_DNA"/>
</dbReference>
<feature type="binding site" evidence="7 8">
    <location>
        <position position="29"/>
    </location>
    <ligand>
        <name>S-adenosyl-L-methionine</name>
        <dbReference type="ChEBI" id="CHEBI:59789"/>
    </ligand>
</feature>
<comment type="similarity">
    <text evidence="7">Belongs to the class I-like SAM-binding methyltransferase superfamily. rRNA adenine N(6)-methyltransferase family. RsmA subfamily.</text>
</comment>
<proteinExistence type="inferred from homology"/>
<evidence type="ECO:0000256" key="7">
    <source>
        <dbReference type="HAMAP-Rule" id="MF_00607"/>
    </source>
</evidence>
<feature type="domain" description="Ribosomal RNA adenine methylase transferase N-terminal" evidence="9">
    <location>
        <begin position="34"/>
        <end position="204"/>
    </location>
</feature>
<dbReference type="InterPro" id="IPR023165">
    <property type="entry name" value="rRNA_Ade_diMease-like_C"/>
</dbReference>
<feature type="binding site" evidence="7 8">
    <location>
        <position position="75"/>
    </location>
    <ligand>
        <name>S-adenosyl-L-methionine</name>
        <dbReference type="ChEBI" id="CHEBI:59789"/>
    </ligand>
</feature>
<keyword evidence="1 7" id="KW-0963">Cytoplasm</keyword>
<dbReference type="Pfam" id="PF00398">
    <property type="entry name" value="RrnaAD"/>
    <property type="match status" value="1"/>
</dbReference>
<dbReference type="InterPro" id="IPR001737">
    <property type="entry name" value="KsgA/Erm"/>
</dbReference>
<organism evidence="10 11">
    <name type="scientific">Orenia marismortui</name>
    <dbReference type="NCBI Taxonomy" id="46469"/>
    <lineage>
        <taxon>Bacteria</taxon>
        <taxon>Bacillati</taxon>
        <taxon>Bacillota</taxon>
        <taxon>Clostridia</taxon>
        <taxon>Halanaerobiales</taxon>
        <taxon>Halobacteroidaceae</taxon>
        <taxon>Orenia</taxon>
    </lineage>
</organism>
<keyword evidence="4 7" id="KW-0808">Transferase</keyword>
<dbReference type="CDD" id="cd02440">
    <property type="entry name" value="AdoMet_MTases"/>
    <property type="match status" value="1"/>
</dbReference>
<protein>
    <recommendedName>
        <fullName evidence="7">Ribosomal RNA small subunit methyltransferase A</fullName>
        <ecNumber evidence="7">2.1.1.182</ecNumber>
    </recommendedName>
    <alternativeName>
        <fullName evidence="7">16S rRNA (adenine(1518)-N(6)/adenine(1519)-N(6))-dimethyltransferase</fullName>
    </alternativeName>
    <alternativeName>
        <fullName evidence="7">16S rRNA dimethyladenosine transferase</fullName>
    </alternativeName>
    <alternativeName>
        <fullName evidence="7">16S rRNA dimethylase</fullName>
    </alternativeName>
    <alternativeName>
        <fullName evidence="7">S-adenosylmethionine-6-N', N'-adenosyl(rRNA) dimethyltransferase</fullName>
    </alternativeName>
</protein>
<dbReference type="InterPro" id="IPR020596">
    <property type="entry name" value="rRNA_Ade_Mease_Trfase_CS"/>
</dbReference>
<comment type="caution">
    <text evidence="10">The sequence shown here is derived from an EMBL/GenBank/DDBJ whole genome shotgun (WGS) entry which is preliminary data.</text>
</comment>
<dbReference type="Gene3D" id="3.40.50.150">
    <property type="entry name" value="Vaccinia Virus protein VP39"/>
    <property type="match status" value="1"/>
</dbReference>
<evidence type="ECO:0000256" key="2">
    <source>
        <dbReference type="ARBA" id="ARBA00022552"/>
    </source>
</evidence>
<dbReference type="InterPro" id="IPR020598">
    <property type="entry name" value="rRNA_Ade_methylase_Trfase_N"/>
</dbReference>
<feature type="binding site" evidence="7 8">
    <location>
        <position position="54"/>
    </location>
    <ligand>
        <name>S-adenosyl-L-methionine</name>
        <dbReference type="ChEBI" id="CHEBI:59789"/>
    </ligand>
</feature>
<dbReference type="FunFam" id="3.40.50.150:FF:000023">
    <property type="entry name" value="Ribosomal RNA small subunit methyltransferase A"/>
    <property type="match status" value="1"/>
</dbReference>
<keyword evidence="6 7" id="KW-0694">RNA-binding</keyword>
<dbReference type="FunFam" id="1.10.8.100:FF:000001">
    <property type="entry name" value="Ribosomal RNA small subunit methyltransferase A"/>
    <property type="match status" value="1"/>
</dbReference>
<keyword evidence="2 7" id="KW-0698">rRNA processing</keyword>
<dbReference type="InterPro" id="IPR011530">
    <property type="entry name" value="rRNA_adenine_dimethylase"/>
</dbReference>
<dbReference type="Proteomes" id="UP000295832">
    <property type="component" value="Unassembled WGS sequence"/>
</dbReference>
<dbReference type="InterPro" id="IPR029063">
    <property type="entry name" value="SAM-dependent_MTases_sf"/>
</dbReference>
<dbReference type="RefSeq" id="WP_134116927.1">
    <property type="nucleotide sequence ID" value="NZ_SOEG01000014.1"/>
</dbReference>
<dbReference type="PROSITE" id="PS01131">
    <property type="entry name" value="RRNA_A_DIMETH"/>
    <property type="match status" value="1"/>
</dbReference>
<dbReference type="EC" id="2.1.1.182" evidence="7"/>
<comment type="catalytic activity">
    <reaction evidence="7">
        <text>adenosine(1518)/adenosine(1519) in 16S rRNA + 4 S-adenosyl-L-methionine = N(6)-dimethyladenosine(1518)/N(6)-dimethyladenosine(1519) in 16S rRNA + 4 S-adenosyl-L-homocysteine + 4 H(+)</text>
        <dbReference type="Rhea" id="RHEA:19609"/>
        <dbReference type="Rhea" id="RHEA-COMP:10232"/>
        <dbReference type="Rhea" id="RHEA-COMP:10233"/>
        <dbReference type="ChEBI" id="CHEBI:15378"/>
        <dbReference type="ChEBI" id="CHEBI:57856"/>
        <dbReference type="ChEBI" id="CHEBI:59789"/>
        <dbReference type="ChEBI" id="CHEBI:74411"/>
        <dbReference type="ChEBI" id="CHEBI:74493"/>
        <dbReference type="EC" id="2.1.1.182"/>
    </reaction>
</comment>
<evidence type="ECO:0000256" key="1">
    <source>
        <dbReference type="ARBA" id="ARBA00022490"/>
    </source>
</evidence>
<dbReference type="STRING" id="926561.GCA_000379025_01108"/>
<dbReference type="PANTHER" id="PTHR11727">
    <property type="entry name" value="DIMETHYLADENOSINE TRANSFERASE"/>
    <property type="match status" value="1"/>
</dbReference>